<feature type="modified residue" description="4-aspartylphosphate" evidence="14">
    <location>
        <position position="787"/>
    </location>
</feature>
<comment type="similarity">
    <text evidence="3">In the N-terminal section; belongs to the phytochrome family.</text>
</comment>
<dbReference type="PROSITE" id="PS50109">
    <property type="entry name" value="HIS_KIN"/>
    <property type="match status" value="1"/>
</dbReference>
<dbReference type="SMART" id="SM00044">
    <property type="entry name" value="CYCc"/>
    <property type="match status" value="1"/>
</dbReference>
<dbReference type="Gene3D" id="3.30.565.10">
    <property type="entry name" value="Histidine kinase-like ATPase, C-terminal domain"/>
    <property type="match status" value="1"/>
</dbReference>
<keyword evidence="9" id="KW-0418">Kinase</keyword>
<evidence type="ECO:0000256" key="11">
    <source>
        <dbReference type="ARBA" id="ARBA00023012"/>
    </source>
</evidence>
<dbReference type="InterPro" id="IPR033479">
    <property type="entry name" value="dCache_1"/>
</dbReference>
<feature type="transmembrane region" description="Helical" evidence="16">
    <location>
        <begin position="20"/>
        <end position="41"/>
    </location>
</feature>
<organism evidence="21 22">
    <name type="scientific">Microseira wollei NIES-4236</name>
    <dbReference type="NCBI Taxonomy" id="2530354"/>
    <lineage>
        <taxon>Bacteria</taxon>
        <taxon>Bacillati</taxon>
        <taxon>Cyanobacteriota</taxon>
        <taxon>Cyanophyceae</taxon>
        <taxon>Oscillatoriophycideae</taxon>
        <taxon>Aerosakkonematales</taxon>
        <taxon>Aerosakkonemataceae</taxon>
        <taxon>Microseira</taxon>
    </lineage>
</organism>
<evidence type="ECO:0000256" key="8">
    <source>
        <dbReference type="ARBA" id="ARBA00022692"/>
    </source>
</evidence>
<dbReference type="FunFam" id="3.30.565.10:FF:000010">
    <property type="entry name" value="Sensor histidine kinase RcsC"/>
    <property type="match status" value="1"/>
</dbReference>
<sequence>MPNLNRLVAKIYGQLPLRTVVIVPFVLQILAAVGLTGYLSFRNGQQAVNDLVTQLQNEVNARIQQKLAAYLIVPHQINQMNLDAVSIGILDLKNFQKTGRYFWKQIQVFKGIGYISYANQKGEFIGGGPEDNENLAKLTIDEVSPKTQWKTYSYATDRQGNRTKIVLTKDGYDPRVEAWYKDAVKAGRPVWSKIYQWEGYPEIISISASLPVYNKSGTLIGVLGVDQRLSQISDFLRSLKISRSGKTFILERNGLLVASSSTEQPYTLVKGEAKRLHASQSRDDSIRNATQHLEKQTKGLKHIRHPQKHVFSVNGNRKFLKVVPFRDKYGLDWLIAVVVPESDFMERINANTRTTILLCLAALVIAILIGIKTSRWVVQPILRLNIAAKDLAKGEWERTGEIQRSDELGELGNSFNKMARQLQESFVSLESKNAELQRLEQLKDEFLANTSHELRTPLNGMIGIAESMIDGGTGPVSELQRKNLLMIAQSGHRLATLVNDILDFSKLKHKNLELQLKPVGLREILEVVLTLSRPLIGKKDVQLINKVPAELPPAQADENRLQQILHNLIGNAIKFTHSGFVEVSAEVIDNNSEQLAISNSQLAISNSQLAISNSQLAITISDTGIGIPEDKLERIFAPFEQADGATAREYGGAGLGLAITKKLVELHEGQIWVESTVGVGSRFTFTLPISGEKMGVSDRSCSSCNQPLCLKLDREQDIEPTIEKSFPKNPDNSQQFKILIVDDEPVNLQVLINHLSLENYAITQAANGIDALAVIDQGFLPDIILLDVMMPRMTGYEVCQKIREHYSPSQLPILMLTAKNQVNDLVTGLSLGANDYLRKPISKNELLARIKTHLTLSNITQSYSRFVPHQFLEHLNKESIIDVRLGDAVEKEMSVLFCDIRDFSTRSETMTPEDTFKFINAYLSRMEPAIIQNNGFIDKYIGDAIMALFSGSADDAVKAGITMLQLLDEYNKTRQRPGREPIRIGIGINTGCLMLGTVGGKNRMEGTVISDAVNLASRIEGLTKTYGVSLLISHHTFMQLHHPLDYKMRLIDRVKVKGKSEMVSVFEVFDADPPELKERKLIAKAKFEQALVLYYMEKFSQAAQLFADCLRQNPMDNVAQIYLERCIISNPVASE</sequence>
<gene>
    <name evidence="21" type="ORF">MiSe_15090</name>
</gene>
<dbReference type="PROSITE" id="PS50125">
    <property type="entry name" value="GUANYLATE_CYCLASE_2"/>
    <property type="match status" value="1"/>
</dbReference>
<feature type="domain" description="Histidine kinase" evidence="17">
    <location>
        <begin position="449"/>
        <end position="691"/>
    </location>
</feature>
<dbReference type="SMART" id="SM00388">
    <property type="entry name" value="HisKA"/>
    <property type="match status" value="1"/>
</dbReference>
<keyword evidence="15" id="KW-0175">Coiled coil</keyword>
<evidence type="ECO:0000259" key="17">
    <source>
        <dbReference type="PROSITE" id="PS50109"/>
    </source>
</evidence>
<evidence type="ECO:0000313" key="21">
    <source>
        <dbReference type="EMBL" id="GET36757.1"/>
    </source>
</evidence>
<dbReference type="GO" id="GO:0005886">
    <property type="term" value="C:plasma membrane"/>
    <property type="evidence" value="ECO:0007669"/>
    <property type="project" value="UniProtKB-SubCell"/>
</dbReference>
<feature type="domain" description="Guanylate cyclase" evidence="19">
    <location>
        <begin position="894"/>
        <end position="1020"/>
    </location>
</feature>
<dbReference type="SUPFAM" id="SSF55874">
    <property type="entry name" value="ATPase domain of HSP90 chaperone/DNA topoisomerase II/histidine kinase"/>
    <property type="match status" value="1"/>
</dbReference>
<dbReference type="PRINTS" id="PR00344">
    <property type="entry name" value="BCTRLSENSOR"/>
</dbReference>
<dbReference type="Pfam" id="PF02743">
    <property type="entry name" value="dCache_1"/>
    <property type="match status" value="1"/>
</dbReference>
<evidence type="ECO:0000256" key="1">
    <source>
        <dbReference type="ARBA" id="ARBA00000085"/>
    </source>
</evidence>
<evidence type="ECO:0000256" key="2">
    <source>
        <dbReference type="ARBA" id="ARBA00004651"/>
    </source>
</evidence>
<dbReference type="InterPro" id="IPR003660">
    <property type="entry name" value="HAMP_dom"/>
</dbReference>
<evidence type="ECO:0000256" key="10">
    <source>
        <dbReference type="ARBA" id="ARBA00022989"/>
    </source>
</evidence>
<keyword evidence="6 14" id="KW-0597">Phosphoprotein</keyword>
<dbReference type="InterPro" id="IPR001789">
    <property type="entry name" value="Sig_transdc_resp-reg_receiver"/>
</dbReference>
<accession>A0AAV3X8Z7</accession>
<dbReference type="GO" id="GO:0004016">
    <property type="term" value="F:adenylate cyclase activity"/>
    <property type="evidence" value="ECO:0007669"/>
    <property type="project" value="UniProtKB-ARBA"/>
</dbReference>
<dbReference type="AlphaFoldDB" id="A0AAV3X8Z7"/>
<comment type="caution">
    <text evidence="21">The sequence shown here is derived from an EMBL/GenBank/DDBJ whole genome shotgun (WGS) entry which is preliminary data.</text>
</comment>
<dbReference type="SUPFAM" id="SSF55073">
    <property type="entry name" value="Nucleotide cyclase"/>
    <property type="match status" value="1"/>
</dbReference>
<dbReference type="SMART" id="SM00304">
    <property type="entry name" value="HAMP"/>
    <property type="match status" value="1"/>
</dbReference>
<evidence type="ECO:0000256" key="6">
    <source>
        <dbReference type="ARBA" id="ARBA00022553"/>
    </source>
</evidence>
<dbReference type="InterPro" id="IPR036097">
    <property type="entry name" value="HisK_dim/P_sf"/>
</dbReference>
<evidence type="ECO:0000259" key="20">
    <source>
        <dbReference type="PROSITE" id="PS50885"/>
    </source>
</evidence>
<evidence type="ECO:0000256" key="3">
    <source>
        <dbReference type="ARBA" id="ARBA00006402"/>
    </source>
</evidence>
<evidence type="ECO:0000256" key="12">
    <source>
        <dbReference type="ARBA" id="ARBA00023136"/>
    </source>
</evidence>
<keyword evidence="11" id="KW-0902">Two-component regulatory system</keyword>
<dbReference type="InterPro" id="IPR003594">
    <property type="entry name" value="HATPase_dom"/>
</dbReference>
<dbReference type="Pfam" id="PF00512">
    <property type="entry name" value="HisKA"/>
    <property type="match status" value="1"/>
</dbReference>
<dbReference type="Gene3D" id="6.10.340.10">
    <property type="match status" value="1"/>
</dbReference>
<dbReference type="Pfam" id="PF00072">
    <property type="entry name" value="Response_reg"/>
    <property type="match status" value="1"/>
</dbReference>
<evidence type="ECO:0000256" key="9">
    <source>
        <dbReference type="ARBA" id="ARBA00022777"/>
    </source>
</evidence>
<dbReference type="EMBL" id="BLAY01000017">
    <property type="protein sequence ID" value="GET36757.1"/>
    <property type="molecule type" value="Genomic_DNA"/>
</dbReference>
<dbReference type="InterPro" id="IPR003661">
    <property type="entry name" value="HisK_dim/P_dom"/>
</dbReference>
<dbReference type="Gene3D" id="3.30.70.1230">
    <property type="entry name" value="Nucleotide cyclase"/>
    <property type="match status" value="1"/>
</dbReference>
<evidence type="ECO:0000313" key="22">
    <source>
        <dbReference type="Proteomes" id="UP001050975"/>
    </source>
</evidence>
<dbReference type="InterPro" id="IPR029787">
    <property type="entry name" value="Nucleotide_cyclase"/>
</dbReference>
<dbReference type="SUPFAM" id="SSF47384">
    <property type="entry name" value="Homodimeric domain of signal transducing histidine kinase"/>
    <property type="match status" value="1"/>
</dbReference>
<reference evidence="21" key="1">
    <citation type="submission" date="2019-10" db="EMBL/GenBank/DDBJ databases">
        <title>Draft genome sequece of Microseira wollei NIES-4236.</title>
        <authorList>
            <person name="Yamaguchi H."/>
            <person name="Suzuki S."/>
            <person name="Kawachi M."/>
        </authorList>
    </citation>
    <scope>NUCLEOTIDE SEQUENCE</scope>
    <source>
        <strain evidence="21">NIES-4236</strain>
    </source>
</reference>
<dbReference type="Gene3D" id="3.30.450.20">
    <property type="entry name" value="PAS domain"/>
    <property type="match status" value="1"/>
</dbReference>
<evidence type="ECO:0000256" key="13">
    <source>
        <dbReference type="ARBA" id="ARBA00074306"/>
    </source>
</evidence>
<dbReference type="SMART" id="SM00387">
    <property type="entry name" value="HATPase_c"/>
    <property type="match status" value="1"/>
</dbReference>
<dbReference type="PROSITE" id="PS50885">
    <property type="entry name" value="HAMP"/>
    <property type="match status" value="1"/>
</dbReference>
<dbReference type="PROSITE" id="PS50110">
    <property type="entry name" value="RESPONSE_REGULATORY"/>
    <property type="match status" value="1"/>
</dbReference>
<proteinExistence type="inferred from homology"/>
<evidence type="ECO:0000256" key="15">
    <source>
        <dbReference type="SAM" id="Coils"/>
    </source>
</evidence>
<keyword evidence="5" id="KW-1003">Cell membrane</keyword>
<dbReference type="SUPFAM" id="SSF52172">
    <property type="entry name" value="CheY-like"/>
    <property type="match status" value="1"/>
</dbReference>
<feature type="domain" description="Response regulatory" evidence="18">
    <location>
        <begin position="737"/>
        <end position="854"/>
    </location>
</feature>
<name>A0AAV3X8Z7_9CYAN</name>
<keyword evidence="7" id="KW-0808">Transferase</keyword>
<dbReference type="PANTHER" id="PTHR43047:SF72">
    <property type="entry name" value="OSMOSENSING HISTIDINE PROTEIN KINASE SLN1"/>
    <property type="match status" value="1"/>
</dbReference>
<dbReference type="Gene3D" id="3.40.50.2300">
    <property type="match status" value="1"/>
</dbReference>
<dbReference type="SMART" id="SM00448">
    <property type="entry name" value="REC"/>
    <property type="match status" value="1"/>
</dbReference>
<dbReference type="SUPFAM" id="SSF158472">
    <property type="entry name" value="HAMP domain-like"/>
    <property type="match status" value="1"/>
</dbReference>
<evidence type="ECO:0000256" key="4">
    <source>
        <dbReference type="ARBA" id="ARBA00012438"/>
    </source>
</evidence>
<dbReference type="CDD" id="cd07302">
    <property type="entry name" value="CHD"/>
    <property type="match status" value="1"/>
</dbReference>
<keyword evidence="12 16" id="KW-0472">Membrane</keyword>
<evidence type="ECO:0000256" key="7">
    <source>
        <dbReference type="ARBA" id="ARBA00022679"/>
    </source>
</evidence>
<dbReference type="CDD" id="cd16922">
    <property type="entry name" value="HATPase_EvgS-ArcB-TorS-like"/>
    <property type="match status" value="1"/>
</dbReference>
<dbReference type="InterPro" id="IPR004358">
    <property type="entry name" value="Sig_transdc_His_kin-like_C"/>
</dbReference>
<dbReference type="CDD" id="cd12913">
    <property type="entry name" value="PDC1_MCP_like"/>
    <property type="match status" value="1"/>
</dbReference>
<dbReference type="InterPro" id="IPR001054">
    <property type="entry name" value="A/G_cyclase"/>
</dbReference>
<dbReference type="EC" id="2.7.13.3" evidence="4"/>
<dbReference type="CDD" id="cd00082">
    <property type="entry name" value="HisKA"/>
    <property type="match status" value="1"/>
</dbReference>
<dbReference type="Pfam" id="PF00211">
    <property type="entry name" value="Guanylate_cyc"/>
    <property type="match status" value="1"/>
</dbReference>
<keyword evidence="8 16" id="KW-0812">Transmembrane</keyword>
<dbReference type="CDD" id="cd06225">
    <property type="entry name" value="HAMP"/>
    <property type="match status" value="1"/>
</dbReference>
<dbReference type="GO" id="GO:0000155">
    <property type="term" value="F:phosphorelay sensor kinase activity"/>
    <property type="evidence" value="ECO:0007669"/>
    <property type="project" value="InterPro"/>
</dbReference>
<dbReference type="Pfam" id="PF00672">
    <property type="entry name" value="HAMP"/>
    <property type="match status" value="1"/>
</dbReference>
<evidence type="ECO:0000259" key="19">
    <source>
        <dbReference type="PROSITE" id="PS50125"/>
    </source>
</evidence>
<dbReference type="InterPro" id="IPR011006">
    <property type="entry name" value="CheY-like_superfamily"/>
</dbReference>
<evidence type="ECO:0000256" key="14">
    <source>
        <dbReference type="PROSITE-ProRule" id="PRU00169"/>
    </source>
</evidence>
<keyword evidence="22" id="KW-1185">Reference proteome</keyword>
<feature type="domain" description="HAMP" evidence="20">
    <location>
        <begin position="375"/>
        <end position="427"/>
    </location>
</feature>
<dbReference type="Proteomes" id="UP001050975">
    <property type="component" value="Unassembled WGS sequence"/>
</dbReference>
<feature type="transmembrane region" description="Helical" evidence="16">
    <location>
        <begin position="354"/>
        <end position="371"/>
    </location>
</feature>
<evidence type="ECO:0000256" key="16">
    <source>
        <dbReference type="SAM" id="Phobius"/>
    </source>
</evidence>
<evidence type="ECO:0000259" key="18">
    <source>
        <dbReference type="PROSITE" id="PS50110"/>
    </source>
</evidence>
<comment type="catalytic activity">
    <reaction evidence="1">
        <text>ATP + protein L-histidine = ADP + protein N-phospho-L-histidine.</text>
        <dbReference type="EC" id="2.7.13.3"/>
    </reaction>
</comment>
<dbReference type="Gene3D" id="1.10.287.130">
    <property type="match status" value="1"/>
</dbReference>
<dbReference type="GO" id="GO:0009927">
    <property type="term" value="F:histidine phosphotransfer kinase activity"/>
    <property type="evidence" value="ECO:0007669"/>
    <property type="project" value="TreeGrafter"/>
</dbReference>
<dbReference type="GO" id="GO:0009190">
    <property type="term" value="P:cyclic nucleotide biosynthetic process"/>
    <property type="evidence" value="ECO:0007669"/>
    <property type="project" value="InterPro"/>
</dbReference>
<keyword evidence="10 16" id="KW-1133">Transmembrane helix</keyword>
<evidence type="ECO:0000256" key="5">
    <source>
        <dbReference type="ARBA" id="ARBA00022475"/>
    </source>
</evidence>
<dbReference type="PANTHER" id="PTHR43047">
    <property type="entry name" value="TWO-COMPONENT HISTIDINE PROTEIN KINASE"/>
    <property type="match status" value="1"/>
</dbReference>
<comment type="subcellular location">
    <subcellularLocation>
        <location evidence="2">Cell membrane</location>
        <topology evidence="2">Multi-pass membrane protein</topology>
    </subcellularLocation>
</comment>
<dbReference type="InterPro" id="IPR005467">
    <property type="entry name" value="His_kinase_dom"/>
</dbReference>
<protein>
    <recommendedName>
        <fullName evidence="13">Circadian input-output histidine kinase CikA</fullName>
        <ecNumber evidence="4">2.7.13.3</ecNumber>
    </recommendedName>
</protein>
<dbReference type="InterPro" id="IPR036890">
    <property type="entry name" value="HATPase_C_sf"/>
</dbReference>
<dbReference type="Pfam" id="PF02518">
    <property type="entry name" value="HATPase_c"/>
    <property type="match status" value="1"/>
</dbReference>
<dbReference type="RefSeq" id="WP_226577000.1">
    <property type="nucleotide sequence ID" value="NZ_BLAY01000017.1"/>
</dbReference>
<feature type="coiled-coil region" evidence="15">
    <location>
        <begin position="419"/>
        <end position="449"/>
    </location>
</feature>
<dbReference type="CDD" id="cd17574">
    <property type="entry name" value="REC_OmpR"/>
    <property type="match status" value="1"/>
</dbReference>